<gene>
    <name evidence="2" type="ORF">B9T39_03870</name>
</gene>
<proteinExistence type="predicted"/>
<organism evidence="2 3">
    <name type="scientific">Alloscardovia macacae</name>
    <dbReference type="NCBI Taxonomy" id="1160091"/>
    <lineage>
        <taxon>Bacteria</taxon>
        <taxon>Bacillati</taxon>
        <taxon>Actinomycetota</taxon>
        <taxon>Actinomycetes</taxon>
        <taxon>Bifidobacteriales</taxon>
        <taxon>Bifidobacteriaceae</taxon>
        <taxon>Alloscardovia</taxon>
    </lineage>
</organism>
<dbReference type="RefSeq" id="WP_086106517.1">
    <property type="nucleotide sequence ID" value="NZ_NEKB01000003.1"/>
</dbReference>
<feature type="compositionally biased region" description="Low complexity" evidence="1">
    <location>
        <begin position="157"/>
        <end position="168"/>
    </location>
</feature>
<comment type="caution">
    <text evidence="2">The sequence shown here is derived from an EMBL/GenBank/DDBJ whole genome shotgun (WGS) entry which is preliminary data.</text>
</comment>
<dbReference type="OrthoDB" id="4548637at2"/>
<evidence type="ECO:0000256" key="1">
    <source>
        <dbReference type="SAM" id="MobiDB-lite"/>
    </source>
</evidence>
<protein>
    <submittedName>
        <fullName evidence="2">Uncharacterized protein</fullName>
    </submittedName>
</protein>
<dbReference type="EMBL" id="NEKC01000007">
    <property type="protein sequence ID" value="OTA29265.1"/>
    <property type="molecule type" value="Genomic_DNA"/>
</dbReference>
<reference evidence="2 3" key="1">
    <citation type="submission" date="2017-04" db="EMBL/GenBank/DDBJ databases">
        <title>Draft genome sequences of Alloscardovia macacae UMA81211 and UMA81212 isolated from the feces of a rhesus macaque (Macaca mulatta).</title>
        <authorList>
            <person name="Albert K."/>
            <person name="Sela D.A."/>
        </authorList>
    </citation>
    <scope>NUCLEOTIDE SEQUENCE [LARGE SCALE GENOMIC DNA]</scope>
    <source>
        <strain evidence="2 3">UMA81212</strain>
    </source>
</reference>
<dbReference type="AlphaFoldDB" id="A0A1Y2SW01"/>
<accession>A0A1Y2SW01</accession>
<dbReference type="STRING" id="1160091.B9T39_03870"/>
<evidence type="ECO:0000313" key="3">
    <source>
        <dbReference type="Proteomes" id="UP000243540"/>
    </source>
</evidence>
<feature type="region of interest" description="Disordered" evidence="1">
    <location>
        <begin position="154"/>
        <end position="179"/>
    </location>
</feature>
<dbReference type="Proteomes" id="UP000243540">
    <property type="component" value="Unassembled WGS sequence"/>
</dbReference>
<sequence>MVTTTSNEGQQGRSLSGYLEPAGAQSFFGKNSQVGDRVEGVVESVNILPYKNFQTGQVETWPDGGIKEQAHIVLRTNLEAESADDDGRRSLWVKMWGVQLRALREATDAAGVKDIVPGDRLSAQFTGYGERGKAPQPPKLYKFVVTPKPSAMASKLAPQTAQQTAAPATPAPAPATSSVDVDKQTVLQLAQIGQPAEKIAEFVKAPLAVVEEIISTGGAEF</sequence>
<name>A0A1Y2SW01_9BIFI</name>
<evidence type="ECO:0000313" key="2">
    <source>
        <dbReference type="EMBL" id="OTA29265.1"/>
    </source>
</evidence>